<protein>
    <recommendedName>
        <fullName evidence="1">Polysaccharide pyruvyl transferase domain-containing protein</fullName>
    </recommendedName>
</protein>
<dbReference type="PANTHER" id="PTHR36836">
    <property type="entry name" value="COLANIC ACID BIOSYNTHESIS PROTEIN WCAK"/>
    <property type="match status" value="1"/>
</dbReference>
<comment type="caution">
    <text evidence="2">The sequence shown here is derived from an EMBL/GenBank/DDBJ whole genome shotgun (WGS) entry which is preliminary data.</text>
</comment>
<dbReference type="PANTHER" id="PTHR36836:SF1">
    <property type="entry name" value="COLANIC ACID BIOSYNTHESIS PROTEIN WCAK"/>
    <property type="match status" value="1"/>
</dbReference>
<reference evidence="3" key="1">
    <citation type="journal article" date="2019" name="Int. J. Syst. Evol. Microbiol.">
        <title>The Global Catalogue of Microorganisms (GCM) 10K type strain sequencing project: providing services to taxonomists for standard genome sequencing and annotation.</title>
        <authorList>
            <consortium name="The Broad Institute Genomics Platform"/>
            <consortium name="The Broad Institute Genome Sequencing Center for Infectious Disease"/>
            <person name="Wu L."/>
            <person name="Ma J."/>
        </authorList>
    </citation>
    <scope>NUCLEOTIDE SEQUENCE [LARGE SCALE GENOMIC DNA]</scope>
    <source>
        <strain evidence="3">CGMCC 1.15407</strain>
    </source>
</reference>
<dbReference type="Proteomes" id="UP000647339">
    <property type="component" value="Unassembled WGS sequence"/>
</dbReference>
<proteinExistence type="predicted"/>
<sequence length="392" mass="44408">MRTKRRINIEVRGVGFVNKGAELMLQAIKQKVFKYDPEINLAIEIPYGRGVKESNDLVKRVREEGILAKPAGRVHGINIPLLYNLLPMVIREKRGIILEKDIDVILDASGFAFGDQWGAAFAQRRLTANIERWHNQGKKIILLPQAFGPFNDTSVREEMSKIFRFANLIFARDTTSYESLLKLHKEDNKITKYPDFTNLIECVPPKDFNSAENQVAIIPNFKMGGVDGGIEKYKELLKNCVVIIQSMNFSPFFLIHEGERDEAIANDINLMLEEGVPVIAGKNAMEIKGIIGATHATITSRFHGLVSALSQGVPCLATSWSHKYKRLLDDYEYSDGLLTDLLIDFDELKSKLESVLIPTSNFHIKEKLLSKAIIQKQLSEDMWKKTFAELEK</sequence>
<organism evidence="2 3">
    <name type="scientific">Echinicola rosea</name>
    <dbReference type="NCBI Taxonomy" id="1807691"/>
    <lineage>
        <taxon>Bacteria</taxon>
        <taxon>Pseudomonadati</taxon>
        <taxon>Bacteroidota</taxon>
        <taxon>Cytophagia</taxon>
        <taxon>Cytophagales</taxon>
        <taxon>Cyclobacteriaceae</taxon>
        <taxon>Echinicola</taxon>
    </lineage>
</organism>
<dbReference type="EMBL" id="BMIU01000041">
    <property type="protein sequence ID" value="GGF51616.1"/>
    <property type="molecule type" value="Genomic_DNA"/>
</dbReference>
<name>A0ABQ1VDL9_9BACT</name>
<gene>
    <name evidence="2" type="ORF">GCM10011339_45190</name>
</gene>
<feature type="domain" description="Polysaccharide pyruvyl transferase" evidence="1">
    <location>
        <begin position="18"/>
        <end position="322"/>
    </location>
</feature>
<dbReference type="RefSeq" id="WP_137404611.1">
    <property type="nucleotide sequence ID" value="NZ_BMIU01000041.1"/>
</dbReference>
<evidence type="ECO:0000259" key="1">
    <source>
        <dbReference type="Pfam" id="PF04230"/>
    </source>
</evidence>
<dbReference type="Pfam" id="PF04230">
    <property type="entry name" value="PS_pyruv_trans"/>
    <property type="match status" value="1"/>
</dbReference>
<keyword evidence="3" id="KW-1185">Reference proteome</keyword>
<evidence type="ECO:0000313" key="2">
    <source>
        <dbReference type="EMBL" id="GGF51616.1"/>
    </source>
</evidence>
<dbReference type="InterPro" id="IPR007345">
    <property type="entry name" value="Polysacch_pyruvyl_Trfase"/>
</dbReference>
<evidence type="ECO:0000313" key="3">
    <source>
        <dbReference type="Proteomes" id="UP000647339"/>
    </source>
</evidence>
<accession>A0ABQ1VDL9</accession>